<dbReference type="NCBIfam" id="TIGR00348">
    <property type="entry name" value="hsdR"/>
    <property type="match status" value="1"/>
</dbReference>
<evidence type="ECO:0000256" key="10">
    <source>
        <dbReference type="ARBA" id="ARBA00023125"/>
    </source>
</evidence>
<dbReference type="Pfam" id="PF22679">
    <property type="entry name" value="T1R_D3-like"/>
    <property type="match status" value="1"/>
</dbReference>
<keyword evidence="11" id="KW-0175">Coiled coil</keyword>
<evidence type="ECO:0000256" key="5">
    <source>
        <dbReference type="ARBA" id="ARBA00022741"/>
    </source>
</evidence>
<dbReference type="Gene3D" id="3.40.50.300">
    <property type="entry name" value="P-loop containing nucleotide triphosphate hydrolases"/>
    <property type="match status" value="2"/>
</dbReference>
<comment type="caution">
    <text evidence="13">The sequence shown here is derived from an EMBL/GenBank/DDBJ whole genome shotgun (WGS) entry which is preliminary data.</text>
</comment>
<keyword evidence="7" id="KW-0255">Endonuclease</keyword>
<evidence type="ECO:0000259" key="12">
    <source>
        <dbReference type="PROSITE" id="PS51192"/>
    </source>
</evidence>
<evidence type="ECO:0000256" key="1">
    <source>
        <dbReference type="ARBA" id="ARBA00000851"/>
    </source>
</evidence>
<dbReference type="InterPro" id="IPR014001">
    <property type="entry name" value="Helicase_ATP-bd"/>
</dbReference>
<dbReference type="Gene3D" id="1.20.58.910">
    <property type="match status" value="1"/>
</dbReference>
<keyword evidence="6" id="KW-0680">Restriction system</keyword>
<dbReference type="Pfam" id="PF12008">
    <property type="entry name" value="EcoR124_C"/>
    <property type="match status" value="1"/>
</dbReference>
<evidence type="ECO:0000256" key="7">
    <source>
        <dbReference type="ARBA" id="ARBA00022759"/>
    </source>
</evidence>
<dbReference type="CDD" id="cd22332">
    <property type="entry name" value="HsdR_N"/>
    <property type="match status" value="1"/>
</dbReference>
<feature type="coiled-coil region" evidence="11">
    <location>
        <begin position="27"/>
        <end position="54"/>
    </location>
</feature>
<evidence type="ECO:0000256" key="8">
    <source>
        <dbReference type="ARBA" id="ARBA00022801"/>
    </source>
</evidence>
<dbReference type="InterPro" id="IPR055180">
    <property type="entry name" value="HsdR_RecA-like_helicase_dom_2"/>
</dbReference>
<dbReference type="InterPro" id="IPR051268">
    <property type="entry name" value="Type-I_R_enzyme_R_subunit"/>
</dbReference>
<keyword evidence="8 13" id="KW-0378">Hydrolase</keyword>
<keyword evidence="5" id="KW-0547">Nucleotide-binding</keyword>
<dbReference type="PANTHER" id="PTHR30195">
    <property type="entry name" value="TYPE I SITE-SPECIFIC DEOXYRIBONUCLEASE PROTEIN SUBUNIT M AND R"/>
    <property type="match status" value="1"/>
</dbReference>
<feature type="domain" description="Helicase ATP-binding" evidence="12">
    <location>
        <begin position="256"/>
        <end position="422"/>
    </location>
</feature>
<dbReference type="CDD" id="cd18030">
    <property type="entry name" value="DEXHc_RE_I_HsdR"/>
    <property type="match status" value="1"/>
</dbReference>
<dbReference type="GO" id="GO:0003677">
    <property type="term" value="F:DNA binding"/>
    <property type="evidence" value="ECO:0007669"/>
    <property type="project" value="UniProtKB-KW"/>
</dbReference>
<evidence type="ECO:0000256" key="3">
    <source>
        <dbReference type="ARBA" id="ARBA00012654"/>
    </source>
</evidence>
<name>A0A1J5T891_9ZZZZ</name>
<gene>
    <name evidence="13" type="primary">hsdR_1</name>
    <name evidence="13" type="ORF">GALL_62160</name>
</gene>
<dbReference type="InterPro" id="IPR022625">
    <property type="entry name" value="TypeI_RM_Rsu_C"/>
</dbReference>
<evidence type="ECO:0000256" key="11">
    <source>
        <dbReference type="SAM" id="Coils"/>
    </source>
</evidence>
<dbReference type="Pfam" id="PF04313">
    <property type="entry name" value="HSDR_N"/>
    <property type="match status" value="1"/>
</dbReference>
<dbReference type="Pfam" id="PF18766">
    <property type="entry name" value="SWI2_SNF2"/>
    <property type="match status" value="1"/>
</dbReference>
<proteinExistence type="inferred from homology"/>
<dbReference type="AlphaFoldDB" id="A0A1J5T891"/>
<dbReference type="InterPro" id="IPR007409">
    <property type="entry name" value="Restrct_endonuc_type1_HsdR_N"/>
</dbReference>
<comment type="similarity">
    <text evidence="2">Belongs to the HsdR family.</text>
</comment>
<evidence type="ECO:0000256" key="9">
    <source>
        <dbReference type="ARBA" id="ARBA00022840"/>
    </source>
</evidence>
<dbReference type="GO" id="GO:0005524">
    <property type="term" value="F:ATP binding"/>
    <property type="evidence" value="ECO:0007669"/>
    <property type="project" value="UniProtKB-KW"/>
</dbReference>
<dbReference type="GO" id="GO:0009307">
    <property type="term" value="P:DNA restriction-modification system"/>
    <property type="evidence" value="ECO:0007669"/>
    <property type="project" value="UniProtKB-KW"/>
</dbReference>
<dbReference type="Gene3D" id="3.90.1570.50">
    <property type="match status" value="1"/>
</dbReference>
<dbReference type="CDD" id="cd18800">
    <property type="entry name" value="SF2_C_EcoR124I-like"/>
    <property type="match status" value="1"/>
</dbReference>
<dbReference type="EMBL" id="MLJW01000017">
    <property type="protein sequence ID" value="OIR12517.1"/>
    <property type="molecule type" value="Genomic_DNA"/>
</dbReference>
<organism evidence="13">
    <name type="scientific">mine drainage metagenome</name>
    <dbReference type="NCBI Taxonomy" id="410659"/>
    <lineage>
        <taxon>unclassified sequences</taxon>
        <taxon>metagenomes</taxon>
        <taxon>ecological metagenomes</taxon>
    </lineage>
</organism>
<dbReference type="InterPro" id="IPR040980">
    <property type="entry name" value="SWI2_SNF2"/>
</dbReference>
<dbReference type="SUPFAM" id="SSF52540">
    <property type="entry name" value="P-loop containing nucleoside triphosphate hydrolases"/>
    <property type="match status" value="2"/>
</dbReference>
<comment type="catalytic activity">
    <reaction evidence="1">
        <text>Endonucleolytic cleavage of DNA to give random double-stranded fragments with terminal 5'-phosphates, ATP is simultaneously hydrolyzed.</text>
        <dbReference type="EC" id="3.1.21.3"/>
    </reaction>
</comment>
<reference evidence="13" key="1">
    <citation type="submission" date="2016-10" db="EMBL/GenBank/DDBJ databases">
        <title>Sequence of Gallionella enrichment culture.</title>
        <authorList>
            <person name="Poehlein A."/>
            <person name="Muehling M."/>
            <person name="Daniel R."/>
        </authorList>
    </citation>
    <scope>NUCLEOTIDE SEQUENCE</scope>
</reference>
<dbReference type="InterPro" id="IPR004473">
    <property type="entry name" value="Restrct_endonuc_typeI_HsdR"/>
</dbReference>
<dbReference type="InterPro" id="IPR027417">
    <property type="entry name" value="P-loop_NTPase"/>
</dbReference>
<dbReference type="GO" id="GO:0009035">
    <property type="term" value="F:type I site-specific deoxyribonuclease activity"/>
    <property type="evidence" value="ECO:0007669"/>
    <property type="project" value="UniProtKB-EC"/>
</dbReference>
<dbReference type="PANTHER" id="PTHR30195:SF16">
    <property type="entry name" value="TYPE I RESTRICTION ENZYME ENDONUCLEASE SUBUNIT"/>
    <property type="match status" value="1"/>
</dbReference>
<evidence type="ECO:0000313" key="13">
    <source>
        <dbReference type="EMBL" id="OIR12517.1"/>
    </source>
</evidence>
<dbReference type="PROSITE" id="PS51192">
    <property type="entry name" value="HELICASE_ATP_BIND_1"/>
    <property type="match status" value="1"/>
</dbReference>
<keyword evidence="4" id="KW-0540">Nuclease</keyword>
<keyword evidence="10" id="KW-0238">DNA-binding</keyword>
<sequence>MSTQSEFALEAALITQLNGMEYASVTIDDEAAMLANLKHQLEVHNKDISFTSNEFERILNHLNTGSVFERAKILRDKYALKRDSVAGKPDEVVYISFLNCDEWCLNEFQVTNQVTIQGKRKNRYDVTILINGLPLVQIELKKRGAELKVAFHQVNRYQHDSYDAGAGLFQYVQFFIISNGVNTKYFSNNKQQSFQQTFYWADKDNKRLSDLHEFSSEFLKPCHIAKMISQYMVLTEEQVIKVLRPYQFYATEALVDRVKNSNDNAYIWHTTGSGKTLTSFKASQIIQRMPKVHKVVFVVDRKDLDYQTAREFNGFVKGSVDATTDTRNLVKQLNDDSTKLVLTTIQKLNNAIVKEHYLSKVTHLQDKKFVFIFDECHRSQFGDTHQNIKQFFKNAQMFGFTGTPIFADNAQSGTAPNKTTYDLFGDCLHKYVIVDAIKDENVLRFAVEYVGKYTRKAGSKFSQNELDIATDADVAEDVQVEAIDTKGLLDSPQRLEKITDYILAHHPQKSKRPDFTGMFCVSSVQTLIKYYELFKQKQVGVANPLKIATIFSYAANEEDPNANGLLNGLIPEENPMPEGAVNPYSRDKLDEFIVDYNAMFNTNYSTKDSQTYYNYYQDIAKRVRQGQVDILLVVNMFLTGFDSPRLNTLYVDKNLKFHGLVQAFSRTNRILNDRKSQGNIVCFRNLKAATDEAIALFSNKDARETVLVEPYEDYIAQFNEATKALLAITPTVASVDELPDENAELAFVVKFRELLRIKNILTTFADFSEDDLSLPEQDFEDYKSKYLDVHDKVKKQSDPEKVSVLEEVDFELSLIHRDEINVAYILQLLASLSKLNPEEAKKRQKEIIDLVAGEVQLRSKRELIEKFIAENLPKLKPNDNVICEFEGYWSKHKQTAFEQLCADEKIQPEQLQKLLQTYEFASRLPRPQEIKDALNYQPKVLERKTILGRVAEKIQAFIDTFVEGMGGSV</sequence>
<dbReference type="SMART" id="SM00487">
    <property type="entry name" value="DEXDc"/>
    <property type="match status" value="1"/>
</dbReference>
<accession>A0A1J5T891</accession>
<protein>
    <recommendedName>
        <fullName evidence="3">type I site-specific deoxyribonuclease</fullName>
        <ecNumber evidence="3">3.1.21.3</ecNumber>
    </recommendedName>
</protein>
<evidence type="ECO:0000256" key="2">
    <source>
        <dbReference type="ARBA" id="ARBA00008598"/>
    </source>
</evidence>
<dbReference type="EC" id="3.1.21.3" evidence="3"/>
<keyword evidence="9" id="KW-0067">ATP-binding</keyword>
<evidence type="ECO:0000256" key="6">
    <source>
        <dbReference type="ARBA" id="ARBA00022747"/>
    </source>
</evidence>
<evidence type="ECO:0000256" key="4">
    <source>
        <dbReference type="ARBA" id="ARBA00022722"/>
    </source>
</evidence>